<proteinExistence type="predicted"/>
<evidence type="ECO:0000256" key="1">
    <source>
        <dbReference type="SAM" id="Phobius"/>
    </source>
</evidence>
<dbReference type="Proteomes" id="UP000287651">
    <property type="component" value="Unassembled WGS sequence"/>
</dbReference>
<dbReference type="AlphaFoldDB" id="A0A426ZKX4"/>
<reference evidence="2 3" key="1">
    <citation type="journal article" date="2014" name="Agronomy (Basel)">
        <title>A Draft Genome Sequence for Ensete ventricosum, the Drought-Tolerant Tree Against Hunger.</title>
        <authorList>
            <person name="Harrison J."/>
            <person name="Moore K.A."/>
            <person name="Paszkiewicz K."/>
            <person name="Jones T."/>
            <person name="Grant M."/>
            <person name="Ambacheew D."/>
            <person name="Muzemil S."/>
            <person name="Studholme D.J."/>
        </authorList>
    </citation>
    <scope>NUCLEOTIDE SEQUENCE [LARGE SCALE GENOMIC DNA]</scope>
</reference>
<feature type="non-terminal residue" evidence="2">
    <location>
        <position position="1"/>
    </location>
</feature>
<keyword evidence="1" id="KW-1133">Transmembrane helix</keyword>
<evidence type="ECO:0000313" key="3">
    <source>
        <dbReference type="Proteomes" id="UP000287651"/>
    </source>
</evidence>
<accession>A0A426ZKX4</accession>
<comment type="caution">
    <text evidence="2">The sequence shown here is derived from an EMBL/GenBank/DDBJ whole genome shotgun (WGS) entry which is preliminary data.</text>
</comment>
<name>A0A426ZKX4_ENSVE</name>
<sequence length="99" mass="10808">HNKNVAKRALISRPLRIARSPVRQPKSILVFLCLLGTGTLHFIFSEGIAAMSSSWSRALTQISPYTFASIGIAISIGVSVLGAAWWDDRNLCFLPCFSS</sequence>
<dbReference type="EMBL" id="AMZH03006118">
    <property type="protein sequence ID" value="RRT64636.1"/>
    <property type="molecule type" value="Genomic_DNA"/>
</dbReference>
<evidence type="ECO:0000313" key="2">
    <source>
        <dbReference type="EMBL" id="RRT64636.1"/>
    </source>
</evidence>
<gene>
    <name evidence="2" type="ORF">B296_00020701</name>
</gene>
<organism evidence="2 3">
    <name type="scientific">Ensete ventricosum</name>
    <name type="common">Abyssinian banana</name>
    <name type="synonym">Musa ensete</name>
    <dbReference type="NCBI Taxonomy" id="4639"/>
    <lineage>
        <taxon>Eukaryota</taxon>
        <taxon>Viridiplantae</taxon>
        <taxon>Streptophyta</taxon>
        <taxon>Embryophyta</taxon>
        <taxon>Tracheophyta</taxon>
        <taxon>Spermatophyta</taxon>
        <taxon>Magnoliopsida</taxon>
        <taxon>Liliopsida</taxon>
        <taxon>Zingiberales</taxon>
        <taxon>Musaceae</taxon>
        <taxon>Ensete</taxon>
    </lineage>
</organism>
<feature type="transmembrane region" description="Helical" evidence="1">
    <location>
        <begin position="65"/>
        <end position="86"/>
    </location>
</feature>
<keyword evidence="1" id="KW-0472">Membrane</keyword>
<keyword evidence="1" id="KW-0812">Transmembrane</keyword>
<feature type="transmembrane region" description="Helical" evidence="1">
    <location>
        <begin position="27"/>
        <end position="44"/>
    </location>
</feature>
<protein>
    <submittedName>
        <fullName evidence="2">Uncharacterized protein</fullName>
    </submittedName>
</protein>